<dbReference type="Pfam" id="PF00535">
    <property type="entry name" value="Glycos_transf_2"/>
    <property type="match status" value="1"/>
</dbReference>
<gene>
    <name evidence="2" type="ORF">METZ01_LOCUS284797</name>
</gene>
<sequence>MKVSYIVTVYNKALYLPFVIRGLAAQEGEFEREFIFVDDGSTDDSVKIVGELKETLPGRVEIIEQDNSGPSVATNKGFEISTGDIIKFVDGDDVLMPWTTKLLSDILREGGHAYVFGIDPIPIDFDADVARKIDHIVACARPQIEDLEPQVWREPLEFVINRAHMNPTAWVATRDAVVKTGGCADHIFIQDYILELCLAAQGSAGIWPGPVFVYPRSDPNRNTANKAQILHDLNLALAEFFCRQPEHLAEYGFRAAKRATGRAWKFAHRNRVPLSVRSKALSQYLGVRAGMVRPSIDLLEATGQAFKQGFTIR</sequence>
<reference evidence="2" key="1">
    <citation type="submission" date="2018-05" db="EMBL/GenBank/DDBJ databases">
        <authorList>
            <person name="Lanie J.A."/>
            <person name="Ng W.-L."/>
            <person name="Kazmierczak K.M."/>
            <person name="Andrzejewski T.M."/>
            <person name="Davidsen T.M."/>
            <person name="Wayne K.J."/>
            <person name="Tettelin H."/>
            <person name="Glass J.I."/>
            <person name="Rusch D."/>
            <person name="Podicherti R."/>
            <person name="Tsui H.-C.T."/>
            <person name="Winkler M.E."/>
        </authorList>
    </citation>
    <scope>NUCLEOTIDE SEQUENCE</scope>
</reference>
<organism evidence="2">
    <name type="scientific">marine metagenome</name>
    <dbReference type="NCBI Taxonomy" id="408172"/>
    <lineage>
        <taxon>unclassified sequences</taxon>
        <taxon>metagenomes</taxon>
        <taxon>ecological metagenomes</taxon>
    </lineage>
</organism>
<name>A0A382L7L9_9ZZZZ</name>
<evidence type="ECO:0000313" key="2">
    <source>
        <dbReference type="EMBL" id="SVC31943.1"/>
    </source>
</evidence>
<feature type="domain" description="Glycosyltransferase 2-like" evidence="1">
    <location>
        <begin position="4"/>
        <end position="129"/>
    </location>
</feature>
<dbReference type="SUPFAM" id="SSF53448">
    <property type="entry name" value="Nucleotide-diphospho-sugar transferases"/>
    <property type="match status" value="1"/>
</dbReference>
<proteinExistence type="predicted"/>
<dbReference type="AlphaFoldDB" id="A0A382L7L9"/>
<evidence type="ECO:0000259" key="1">
    <source>
        <dbReference type="Pfam" id="PF00535"/>
    </source>
</evidence>
<accession>A0A382L7L9</accession>
<dbReference type="PANTHER" id="PTHR22916:SF3">
    <property type="entry name" value="UDP-GLCNAC:BETAGAL BETA-1,3-N-ACETYLGLUCOSAMINYLTRANSFERASE-LIKE PROTEIN 1"/>
    <property type="match status" value="1"/>
</dbReference>
<dbReference type="Gene3D" id="3.90.550.10">
    <property type="entry name" value="Spore Coat Polysaccharide Biosynthesis Protein SpsA, Chain A"/>
    <property type="match status" value="1"/>
</dbReference>
<dbReference type="GO" id="GO:0016758">
    <property type="term" value="F:hexosyltransferase activity"/>
    <property type="evidence" value="ECO:0007669"/>
    <property type="project" value="UniProtKB-ARBA"/>
</dbReference>
<dbReference type="CDD" id="cd00761">
    <property type="entry name" value="Glyco_tranf_GTA_type"/>
    <property type="match status" value="1"/>
</dbReference>
<protein>
    <recommendedName>
        <fullName evidence="1">Glycosyltransferase 2-like domain-containing protein</fullName>
    </recommendedName>
</protein>
<dbReference type="InterPro" id="IPR001173">
    <property type="entry name" value="Glyco_trans_2-like"/>
</dbReference>
<dbReference type="EMBL" id="UINC01084891">
    <property type="protein sequence ID" value="SVC31943.1"/>
    <property type="molecule type" value="Genomic_DNA"/>
</dbReference>
<dbReference type="InterPro" id="IPR029044">
    <property type="entry name" value="Nucleotide-diphossugar_trans"/>
</dbReference>
<dbReference type="PANTHER" id="PTHR22916">
    <property type="entry name" value="GLYCOSYLTRANSFERASE"/>
    <property type="match status" value="1"/>
</dbReference>